<gene>
    <name evidence="5" type="ORF">SAMN05660337_3331</name>
</gene>
<sequence>MNTKEETVRHMTRRLKRIINKHMRIEKLPIPVGETLLLSPSEVHSIQTIGNNKGVNINTLGQLMGITRSAASQMVGKLMKKGLIEKRSATNNKKETLAFLTDSGWEAFKIHEEFHERHLNDLLNQLDEFSDTQIATTSTILSVVEDIMNKRMAELFDI</sequence>
<keyword evidence="2" id="KW-0238">DNA-binding</keyword>
<dbReference type="InterPro" id="IPR036388">
    <property type="entry name" value="WH-like_DNA-bd_sf"/>
</dbReference>
<feature type="domain" description="HTH marR-type" evidence="4">
    <location>
        <begin position="5"/>
        <end position="149"/>
    </location>
</feature>
<evidence type="ECO:0000313" key="5">
    <source>
        <dbReference type="EMBL" id="SDL58318.1"/>
    </source>
</evidence>
<dbReference type="OrthoDB" id="5422630at2"/>
<name>A0A1G9L8L2_9BACT</name>
<keyword evidence="1" id="KW-0805">Transcription regulation</keyword>
<dbReference type="Proteomes" id="UP000199053">
    <property type="component" value="Unassembled WGS sequence"/>
</dbReference>
<reference evidence="6" key="1">
    <citation type="submission" date="2016-10" db="EMBL/GenBank/DDBJ databases">
        <authorList>
            <person name="Varghese N."/>
            <person name="Submissions S."/>
        </authorList>
    </citation>
    <scope>NUCLEOTIDE SEQUENCE [LARGE SCALE GENOMIC DNA]</scope>
    <source>
        <strain evidence="6">DSM 16995</strain>
    </source>
</reference>
<dbReference type="STRING" id="246191.SAMN05660337_3331"/>
<dbReference type="Gene3D" id="1.10.10.10">
    <property type="entry name" value="Winged helix-like DNA-binding domain superfamily/Winged helix DNA-binding domain"/>
    <property type="match status" value="1"/>
</dbReference>
<accession>A0A1G9L8L2</accession>
<evidence type="ECO:0000256" key="2">
    <source>
        <dbReference type="ARBA" id="ARBA00023125"/>
    </source>
</evidence>
<proteinExistence type="predicted"/>
<evidence type="ECO:0000256" key="3">
    <source>
        <dbReference type="ARBA" id="ARBA00023163"/>
    </source>
</evidence>
<dbReference type="PROSITE" id="PS50995">
    <property type="entry name" value="HTH_MARR_2"/>
    <property type="match status" value="1"/>
</dbReference>
<dbReference type="InterPro" id="IPR036390">
    <property type="entry name" value="WH_DNA-bd_sf"/>
</dbReference>
<dbReference type="GO" id="GO:0003677">
    <property type="term" value="F:DNA binding"/>
    <property type="evidence" value="ECO:0007669"/>
    <property type="project" value="UniProtKB-KW"/>
</dbReference>
<dbReference type="Pfam" id="PF01047">
    <property type="entry name" value="MarR"/>
    <property type="match status" value="1"/>
</dbReference>
<dbReference type="InterPro" id="IPR052067">
    <property type="entry name" value="Metal_resp_HTH_trans_reg"/>
</dbReference>
<dbReference type="SUPFAM" id="SSF46785">
    <property type="entry name" value="Winged helix' DNA-binding domain"/>
    <property type="match status" value="1"/>
</dbReference>
<keyword evidence="6" id="KW-1185">Reference proteome</keyword>
<dbReference type="SMART" id="SM00347">
    <property type="entry name" value="HTH_MARR"/>
    <property type="match status" value="1"/>
</dbReference>
<protein>
    <submittedName>
        <fullName evidence="5">Transcriptional regulator, MarR family</fullName>
    </submittedName>
</protein>
<dbReference type="RefSeq" id="WP_092163129.1">
    <property type="nucleotide sequence ID" value="NZ_FNGA01000006.1"/>
</dbReference>
<dbReference type="InterPro" id="IPR000835">
    <property type="entry name" value="HTH_MarR-typ"/>
</dbReference>
<dbReference type="PANTHER" id="PTHR35790:SF4">
    <property type="entry name" value="HTH-TYPE TRANSCRIPTIONAL REGULATOR PCHR"/>
    <property type="match status" value="1"/>
</dbReference>
<dbReference type="EMBL" id="FNGA01000006">
    <property type="protein sequence ID" value="SDL58318.1"/>
    <property type="molecule type" value="Genomic_DNA"/>
</dbReference>
<evidence type="ECO:0000256" key="1">
    <source>
        <dbReference type="ARBA" id="ARBA00023015"/>
    </source>
</evidence>
<dbReference type="AlphaFoldDB" id="A0A1G9L8L2"/>
<dbReference type="PANTHER" id="PTHR35790">
    <property type="entry name" value="HTH-TYPE TRANSCRIPTIONAL REGULATOR PCHR"/>
    <property type="match status" value="1"/>
</dbReference>
<keyword evidence="3" id="KW-0804">Transcription</keyword>
<evidence type="ECO:0000259" key="4">
    <source>
        <dbReference type="PROSITE" id="PS50995"/>
    </source>
</evidence>
<organism evidence="5 6">
    <name type="scientific">Maridesulfovibrio ferrireducens</name>
    <dbReference type="NCBI Taxonomy" id="246191"/>
    <lineage>
        <taxon>Bacteria</taxon>
        <taxon>Pseudomonadati</taxon>
        <taxon>Thermodesulfobacteriota</taxon>
        <taxon>Desulfovibrionia</taxon>
        <taxon>Desulfovibrionales</taxon>
        <taxon>Desulfovibrionaceae</taxon>
        <taxon>Maridesulfovibrio</taxon>
    </lineage>
</organism>
<dbReference type="GO" id="GO:0003700">
    <property type="term" value="F:DNA-binding transcription factor activity"/>
    <property type="evidence" value="ECO:0007669"/>
    <property type="project" value="InterPro"/>
</dbReference>
<evidence type="ECO:0000313" key="6">
    <source>
        <dbReference type="Proteomes" id="UP000199053"/>
    </source>
</evidence>